<keyword evidence="5" id="KW-1185">Reference proteome</keyword>
<dbReference type="InterPro" id="IPR003591">
    <property type="entry name" value="Leu-rich_rpt_typical-subtyp"/>
</dbReference>
<evidence type="ECO:0000256" key="3">
    <source>
        <dbReference type="SAM" id="MobiDB-lite"/>
    </source>
</evidence>
<feature type="compositionally biased region" description="Basic and acidic residues" evidence="3">
    <location>
        <begin position="1"/>
        <end position="25"/>
    </location>
</feature>
<comment type="caution">
    <text evidence="4">The sequence shown here is derived from an EMBL/GenBank/DDBJ whole genome shotgun (WGS) entry which is preliminary data.</text>
</comment>
<dbReference type="Pfam" id="PF12799">
    <property type="entry name" value="LRR_4"/>
    <property type="match status" value="1"/>
</dbReference>
<organism evidence="4 5">
    <name type="scientific">Candida boidinii</name>
    <name type="common">Yeast</name>
    <dbReference type="NCBI Taxonomy" id="5477"/>
    <lineage>
        <taxon>Eukaryota</taxon>
        <taxon>Fungi</taxon>
        <taxon>Dikarya</taxon>
        <taxon>Ascomycota</taxon>
        <taxon>Saccharomycotina</taxon>
        <taxon>Pichiomycetes</taxon>
        <taxon>Pichiales</taxon>
        <taxon>Pichiaceae</taxon>
        <taxon>Ogataea</taxon>
        <taxon>Ogataea/Candida clade</taxon>
    </lineage>
</organism>
<evidence type="ECO:0000313" key="5">
    <source>
        <dbReference type="Proteomes" id="UP001165120"/>
    </source>
</evidence>
<dbReference type="InterPro" id="IPR050836">
    <property type="entry name" value="SDS22/Internalin_LRR"/>
</dbReference>
<proteinExistence type="predicted"/>
<dbReference type="PANTHER" id="PTHR46652">
    <property type="entry name" value="LEUCINE-RICH REPEAT AND IQ DOMAIN-CONTAINING PROTEIN 1-RELATED"/>
    <property type="match status" value="1"/>
</dbReference>
<feature type="compositionally biased region" description="Polar residues" evidence="3">
    <location>
        <begin position="28"/>
        <end position="42"/>
    </location>
</feature>
<dbReference type="SMART" id="SM00365">
    <property type="entry name" value="LRR_SD22"/>
    <property type="match status" value="9"/>
</dbReference>
<dbReference type="InterPro" id="IPR001611">
    <property type="entry name" value="Leu-rich_rpt"/>
</dbReference>
<gene>
    <name evidence="4" type="ORF">Cboi02_000070800</name>
</gene>
<accession>A0A9W6SV40</accession>
<dbReference type="SUPFAM" id="SSF52058">
    <property type="entry name" value="L domain-like"/>
    <property type="match status" value="1"/>
</dbReference>
<dbReference type="InterPro" id="IPR025875">
    <property type="entry name" value="Leu-rich_rpt_4"/>
</dbReference>
<evidence type="ECO:0000313" key="4">
    <source>
        <dbReference type="EMBL" id="GME67281.1"/>
    </source>
</evidence>
<evidence type="ECO:0000256" key="2">
    <source>
        <dbReference type="ARBA" id="ARBA00022737"/>
    </source>
</evidence>
<dbReference type="Gene3D" id="3.80.10.10">
    <property type="entry name" value="Ribonuclease Inhibitor"/>
    <property type="match status" value="2"/>
</dbReference>
<feature type="region of interest" description="Disordered" evidence="3">
    <location>
        <begin position="1"/>
        <end position="70"/>
    </location>
</feature>
<evidence type="ECO:0000256" key="1">
    <source>
        <dbReference type="ARBA" id="ARBA00022614"/>
    </source>
</evidence>
<name>A0A9W6SV40_CANBO</name>
<dbReference type="AlphaFoldDB" id="A0A9W6SV40"/>
<keyword evidence="2" id="KW-0677">Repeat</keyword>
<feature type="compositionally biased region" description="Basic and acidic residues" evidence="3">
    <location>
        <begin position="60"/>
        <end position="70"/>
    </location>
</feature>
<reference evidence="4" key="1">
    <citation type="submission" date="2023-04" db="EMBL/GenBank/DDBJ databases">
        <title>Candida boidinii NBRC 10035.</title>
        <authorList>
            <person name="Ichikawa N."/>
            <person name="Sato H."/>
            <person name="Tonouchi N."/>
        </authorList>
    </citation>
    <scope>NUCLEOTIDE SEQUENCE</scope>
    <source>
        <strain evidence="4">NBRC 10035</strain>
    </source>
</reference>
<dbReference type="PROSITE" id="PS51450">
    <property type="entry name" value="LRR"/>
    <property type="match status" value="6"/>
</dbReference>
<dbReference type="InterPro" id="IPR032675">
    <property type="entry name" value="LRR_dom_sf"/>
</dbReference>
<dbReference type="PANTHER" id="PTHR46652:SF3">
    <property type="entry name" value="LEUCINE-RICH REPEAT-CONTAINING PROTEIN 9"/>
    <property type="match status" value="1"/>
</dbReference>
<protein>
    <submittedName>
        <fullName evidence="4">Unnamed protein product</fullName>
    </submittedName>
</protein>
<keyword evidence="1" id="KW-0433">Leucine-rich repeat</keyword>
<dbReference type="EMBL" id="BSXN01000136">
    <property type="protein sequence ID" value="GME67281.1"/>
    <property type="molecule type" value="Genomic_DNA"/>
</dbReference>
<dbReference type="SMART" id="SM00369">
    <property type="entry name" value="LRR_TYP"/>
    <property type="match status" value="4"/>
</dbReference>
<feature type="compositionally biased region" description="Acidic residues" evidence="3">
    <location>
        <begin position="47"/>
        <end position="59"/>
    </location>
</feature>
<sequence length="400" mass="46410">METTNNKEGEQSLADDLNKNLKIDGVDNSITAQNQPHTTDLNSHTEDEGDHDDDDDDEADKQAQEENKLKQEKFEEINNTYGMTVIPDSNIDMLEADIDLTNDIPLDTDTIDLVHLKVKSLKDLKLERFKNVKYIFLRDNLIESISDLKLIENKEIIEEIDLYDNRINHISKHVDEFKNIKTLDLSFNKIKNIKNIENLTELENLYFVQNKISEIKNIEKLQKLINLELGGNKIEIISEVMLKMKNLEQLWLGKNKILEFQNLNNLSNLKILSIQSNKIKNLENLEGLINLEELYVSHNKIEKLSGLDNLKKLTVLDVTGNFIEKLENLKHLKNLTDFWCSYNQIGEFNSIEEELKDLPELDTVYFEGNPVQLKSPTNYRRKLRLCLGPSLKKIDALYLN</sequence>
<dbReference type="Proteomes" id="UP001165120">
    <property type="component" value="Unassembled WGS sequence"/>
</dbReference>